<dbReference type="PROSITE" id="PS50893">
    <property type="entry name" value="ABC_TRANSPORTER_2"/>
    <property type="match status" value="1"/>
</dbReference>
<accession>A0ABQ0AU13</accession>
<organism evidence="5 6">
    <name type="scientific">Enterocloster alcoholdehydrogenati</name>
    <dbReference type="NCBI Taxonomy" id="2547410"/>
    <lineage>
        <taxon>Bacteria</taxon>
        <taxon>Bacillati</taxon>
        <taxon>Bacillota</taxon>
        <taxon>Clostridia</taxon>
        <taxon>Lachnospirales</taxon>
        <taxon>Lachnospiraceae</taxon>
        <taxon>Enterocloster</taxon>
    </lineage>
</organism>
<dbReference type="Proteomes" id="UP001600894">
    <property type="component" value="Unassembled WGS sequence"/>
</dbReference>
<keyword evidence="2" id="KW-0547">Nucleotide-binding</keyword>
<feature type="domain" description="ABC transporter" evidence="4">
    <location>
        <begin position="25"/>
        <end position="275"/>
    </location>
</feature>
<dbReference type="InterPro" id="IPR003593">
    <property type="entry name" value="AAA+_ATPase"/>
</dbReference>
<evidence type="ECO:0000256" key="2">
    <source>
        <dbReference type="ARBA" id="ARBA00022741"/>
    </source>
</evidence>
<gene>
    <name evidence="5" type="ORF">F130042H8_05810</name>
</gene>
<dbReference type="InterPro" id="IPR050319">
    <property type="entry name" value="ABC_transp_ATP-bind"/>
</dbReference>
<dbReference type="PANTHER" id="PTHR43776">
    <property type="entry name" value="TRANSPORT ATP-BINDING PROTEIN"/>
    <property type="match status" value="1"/>
</dbReference>
<evidence type="ECO:0000256" key="1">
    <source>
        <dbReference type="ARBA" id="ARBA00022448"/>
    </source>
</evidence>
<keyword evidence="1" id="KW-0813">Transport</keyword>
<evidence type="ECO:0000313" key="5">
    <source>
        <dbReference type="EMBL" id="GAA6267521.1"/>
    </source>
</evidence>
<evidence type="ECO:0000259" key="4">
    <source>
        <dbReference type="PROSITE" id="PS50893"/>
    </source>
</evidence>
<dbReference type="Pfam" id="PF08352">
    <property type="entry name" value="oligo_HPY"/>
    <property type="match status" value="1"/>
</dbReference>
<dbReference type="InterPro" id="IPR013563">
    <property type="entry name" value="Oligopep_ABC_C"/>
</dbReference>
<dbReference type="GO" id="GO:0005524">
    <property type="term" value="F:ATP binding"/>
    <property type="evidence" value="ECO:0007669"/>
    <property type="project" value="UniProtKB-KW"/>
</dbReference>
<evidence type="ECO:0000313" key="6">
    <source>
        <dbReference type="Proteomes" id="UP001600894"/>
    </source>
</evidence>
<dbReference type="NCBIfam" id="TIGR01727">
    <property type="entry name" value="oligo_HPY"/>
    <property type="match status" value="1"/>
</dbReference>
<comment type="caution">
    <text evidence="5">The sequence shown here is derived from an EMBL/GenBank/DDBJ whole genome shotgun (WGS) entry which is preliminary data.</text>
</comment>
<name>A0ABQ0AU13_9FIRM</name>
<reference evidence="5 6" key="1">
    <citation type="submission" date="2024-04" db="EMBL/GenBank/DDBJ databases">
        <title>Defined microbial consortia suppress multidrug-resistant proinflammatory Enterobacteriaceae via ecological control.</title>
        <authorList>
            <person name="Furuichi M."/>
            <person name="Kawaguchi T."/>
            <person name="Pust M."/>
            <person name="Yasuma K."/>
            <person name="Plichta D."/>
            <person name="Hasegawa N."/>
            <person name="Ohya T."/>
            <person name="Bhattarai S."/>
            <person name="Sasajima S."/>
            <person name="Aoto Y."/>
            <person name="Tuganbaev T."/>
            <person name="Yaginuma M."/>
            <person name="Ueda M."/>
            <person name="Okahashi N."/>
            <person name="Amafuji K."/>
            <person name="Kiridooshi Y."/>
            <person name="Sugita K."/>
            <person name="Strazar M."/>
            <person name="Skelly A."/>
            <person name="Suda W."/>
            <person name="Hattori M."/>
            <person name="Nakamoto N."/>
            <person name="Caballero S."/>
            <person name="Norman J."/>
            <person name="Olle B."/>
            <person name="Tanoue T."/>
            <person name="Arita M."/>
            <person name="Bucci V."/>
            <person name="Atarashi K."/>
            <person name="Xavier R."/>
            <person name="Honda K."/>
        </authorList>
    </citation>
    <scope>NUCLEOTIDE SEQUENCE [LARGE SCALE GENOMIC DNA]</scope>
    <source>
        <strain evidence="6">f13</strain>
    </source>
</reference>
<dbReference type="SUPFAM" id="SSF52540">
    <property type="entry name" value="P-loop containing nucleoside triphosphate hydrolases"/>
    <property type="match status" value="1"/>
</dbReference>
<dbReference type="CDD" id="cd03257">
    <property type="entry name" value="ABC_NikE_OppD_transporters"/>
    <property type="match status" value="1"/>
</dbReference>
<dbReference type="PROSITE" id="PS00211">
    <property type="entry name" value="ABC_TRANSPORTER_1"/>
    <property type="match status" value="1"/>
</dbReference>
<protein>
    <submittedName>
        <fullName evidence="5">ATP-binding cassette domain-containing protein</fullName>
    </submittedName>
</protein>
<keyword evidence="3 5" id="KW-0067">ATP-binding</keyword>
<dbReference type="Gene3D" id="3.40.50.300">
    <property type="entry name" value="P-loop containing nucleotide triphosphate hydrolases"/>
    <property type="match status" value="1"/>
</dbReference>
<proteinExistence type="predicted"/>
<dbReference type="SMART" id="SM00382">
    <property type="entry name" value="AAA"/>
    <property type="match status" value="1"/>
</dbReference>
<keyword evidence="6" id="KW-1185">Reference proteome</keyword>
<dbReference type="Pfam" id="PF00005">
    <property type="entry name" value="ABC_tran"/>
    <property type="match status" value="1"/>
</dbReference>
<dbReference type="EMBL" id="BAABXL010000001">
    <property type="protein sequence ID" value="GAA6267521.1"/>
    <property type="molecule type" value="Genomic_DNA"/>
</dbReference>
<dbReference type="InterPro" id="IPR017871">
    <property type="entry name" value="ABC_transporter-like_CS"/>
</dbReference>
<sequence length="352" mass="39458">MAEYSMEKRVSPAEAGKSDRKLPLLRIENLKKYYPQNTPIFGRPTSFVRAVDDVSLELYPGETLGLVGESGCGKSTLGRQIAGLEQPDSGRIWYRGEELTAKRGKAFASVRTEIQMVFQDSYSSLNPRKQIFQILSEPMLYHNLADRGNVHKKAERLMELVGLPVNALDRYPHEFSGGQRQRIGIARALSLDPKLLICDEPVSALDVSIQAQILNLLKRLQKDLDLTCIFIGHGLGAVNYVSQRIAVMYMGKLVETAERKELFEHPVHPYTRTLLQAVPEPDPRKRDDSWGNLGEGEAHENTTANCACPFFDRCLKREEECGKRNYPLLPVRPGSTHLAACGPAVLEVEKNK</sequence>
<evidence type="ECO:0000256" key="3">
    <source>
        <dbReference type="ARBA" id="ARBA00022840"/>
    </source>
</evidence>
<dbReference type="InterPro" id="IPR027417">
    <property type="entry name" value="P-loop_NTPase"/>
</dbReference>
<dbReference type="InterPro" id="IPR003439">
    <property type="entry name" value="ABC_transporter-like_ATP-bd"/>
</dbReference>